<dbReference type="Proteomes" id="UP001196413">
    <property type="component" value="Unassembled WGS sequence"/>
</dbReference>
<proteinExistence type="predicted"/>
<evidence type="ECO:0000256" key="1">
    <source>
        <dbReference type="SAM" id="SignalP"/>
    </source>
</evidence>
<evidence type="ECO:0000313" key="2">
    <source>
        <dbReference type="EMBL" id="KAJ1374964.1"/>
    </source>
</evidence>
<gene>
    <name evidence="2" type="ORF">KIN20_038173</name>
</gene>
<keyword evidence="3" id="KW-1185">Reference proteome</keyword>
<evidence type="ECO:0000313" key="3">
    <source>
        <dbReference type="Proteomes" id="UP001196413"/>
    </source>
</evidence>
<organism evidence="2 3">
    <name type="scientific">Parelaphostrongylus tenuis</name>
    <name type="common">Meningeal worm</name>
    <dbReference type="NCBI Taxonomy" id="148309"/>
    <lineage>
        <taxon>Eukaryota</taxon>
        <taxon>Metazoa</taxon>
        <taxon>Ecdysozoa</taxon>
        <taxon>Nematoda</taxon>
        <taxon>Chromadorea</taxon>
        <taxon>Rhabditida</taxon>
        <taxon>Rhabditina</taxon>
        <taxon>Rhabditomorpha</taxon>
        <taxon>Strongyloidea</taxon>
        <taxon>Metastrongylidae</taxon>
        <taxon>Parelaphostrongylus</taxon>
    </lineage>
</organism>
<reference evidence="2" key="1">
    <citation type="submission" date="2021-06" db="EMBL/GenBank/DDBJ databases">
        <title>Parelaphostrongylus tenuis whole genome reference sequence.</title>
        <authorList>
            <person name="Garwood T.J."/>
            <person name="Larsen P.A."/>
            <person name="Fountain-Jones N.M."/>
            <person name="Garbe J.R."/>
            <person name="Macchietto M.G."/>
            <person name="Kania S.A."/>
            <person name="Gerhold R.W."/>
            <person name="Richards J.E."/>
            <person name="Wolf T.M."/>
        </authorList>
    </citation>
    <scope>NUCLEOTIDE SEQUENCE</scope>
    <source>
        <strain evidence="2">MNPRO001-30</strain>
        <tissue evidence="2">Meninges</tissue>
    </source>
</reference>
<sequence length="106" mass="11157">MARLQTNLIMILILTVISTVLGCGVLPAGQASNRTFTVTGFTTLPVAMVYTSATNAVRFSGIATSEAGARGTVQASCNANSQLNVEVSYIPMNCPLVTGPEEEREF</sequence>
<dbReference type="EMBL" id="JAHQIW010007500">
    <property type="protein sequence ID" value="KAJ1374964.1"/>
    <property type="molecule type" value="Genomic_DNA"/>
</dbReference>
<feature type="signal peptide" evidence="1">
    <location>
        <begin position="1"/>
        <end position="22"/>
    </location>
</feature>
<feature type="chain" id="PRO_5042001632" evidence="1">
    <location>
        <begin position="23"/>
        <end position="106"/>
    </location>
</feature>
<keyword evidence="1" id="KW-0732">Signal</keyword>
<protein>
    <submittedName>
        <fullName evidence="2">Uncharacterized protein</fullName>
    </submittedName>
</protein>
<dbReference type="PROSITE" id="PS51257">
    <property type="entry name" value="PROKAR_LIPOPROTEIN"/>
    <property type="match status" value="1"/>
</dbReference>
<comment type="caution">
    <text evidence="2">The sequence shown here is derived from an EMBL/GenBank/DDBJ whole genome shotgun (WGS) entry which is preliminary data.</text>
</comment>
<dbReference type="AlphaFoldDB" id="A0AAD5REU2"/>
<name>A0AAD5REU2_PARTN</name>
<accession>A0AAD5REU2</accession>